<sequence>MMMMILLLCSIIFVTILFLKKQSSGKKTKTPPSPPGLPLIGNLHQLGRHTHRSLCSLSKRYGPLMLLRLGRSPVLIVSSADLAQDILKTHDRAFASRPLTKLSDRLLYNNRDVASAPYGEYWRQMKSVCVIHLLSNKMVRSFQNVREEEITLMMENIRKSSSLQNVSHHLETLTNNVICRVALGRKYGGKTDFKKLTDRLSEMLGTFSVGSFIPWLAWIDWIRGWDSQLEKLAKELDAFFEKVLKDHEDSSIDRDRTDVIDALLAVRRNKSAGFEIDRVSIKAITLDVFVGGSDTSFTLLEWAMTELLRHPKSLNKLQEEVRTICKGKSSVSEDDLEDMPYLKAVIKEALRLHPPFPMMAPHYSTEDVKLRDYHIPAGTQVLVNAWAIGREVATWGLDAEEFKPERHLDSAVDFRGHNFELLPFGAGRRLCPAVSFAVVLNEVVLANSVHGFDWKLPVESMEDKTDVVESTGFSVRREFPLYAIASPPTCLT</sequence>
<comment type="cofactor">
    <cofactor evidence="4">
        <name>heme</name>
        <dbReference type="ChEBI" id="CHEBI:30413"/>
    </cofactor>
</comment>
<comment type="caution">
    <text evidence="7">The sequence shown here is derived from an EMBL/GenBank/DDBJ whole genome shotgun (WGS) entry which is preliminary data.</text>
</comment>
<evidence type="ECO:0000313" key="8">
    <source>
        <dbReference type="Proteomes" id="UP001558713"/>
    </source>
</evidence>
<keyword evidence="5" id="KW-0503">Monooxygenase</keyword>
<evidence type="ECO:0000313" key="7">
    <source>
        <dbReference type="EMBL" id="KAL1222109.1"/>
    </source>
</evidence>
<dbReference type="InterPro" id="IPR002401">
    <property type="entry name" value="Cyt_P450_E_grp-I"/>
</dbReference>
<protein>
    <submittedName>
        <fullName evidence="7">Cytochrome P450 71A25</fullName>
    </submittedName>
</protein>
<keyword evidence="4 5" id="KW-0349">Heme</keyword>
<keyword evidence="5" id="KW-0560">Oxidoreductase</keyword>
<evidence type="ECO:0000256" key="1">
    <source>
        <dbReference type="ARBA" id="ARBA00010617"/>
    </source>
</evidence>
<dbReference type="EMBL" id="JBANAX010000108">
    <property type="protein sequence ID" value="KAL1222109.1"/>
    <property type="molecule type" value="Genomic_DNA"/>
</dbReference>
<dbReference type="PROSITE" id="PS00086">
    <property type="entry name" value="CYTOCHROME_P450"/>
    <property type="match status" value="1"/>
</dbReference>
<dbReference type="InterPro" id="IPR001128">
    <property type="entry name" value="Cyt_P450"/>
</dbReference>
<dbReference type="InterPro" id="IPR036396">
    <property type="entry name" value="Cyt_P450_sf"/>
</dbReference>
<organism evidence="7 8">
    <name type="scientific">Cardamine amara subsp. amara</name>
    <dbReference type="NCBI Taxonomy" id="228776"/>
    <lineage>
        <taxon>Eukaryota</taxon>
        <taxon>Viridiplantae</taxon>
        <taxon>Streptophyta</taxon>
        <taxon>Embryophyta</taxon>
        <taxon>Tracheophyta</taxon>
        <taxon>Spermatophyta</taxon>
        <taxon>Magnoliopsida</taxon>
        <taxon>eudicotyledons</taxon>
        <taxon>Gunneridae</taxon>
        <taxon>Pentapetalae</taxon>
        <taxon>rosids</taxon>
        <taxon>malvids</taxon>
        <taxon>Brassicales</taxon>
        <taxon>Brassicaceae</taxon>
        <taxon>Cardamineae</taxon>
        <taxon>Cardamine</taxon>
    </lineage>
</organism>
<evidence type="ECO:0000256" key="2">
    <source>
        <dbReference type="ARBA" id="ARBA00022723"/>
    </source>
</evidence>
<keyword evidence="6" id="KW-0732">Signal</keyword>
<name>A0ABD1BY29_CARAN</name>
<dbReference type="SUPFAM" id="SSF48264">
    <property type="entry name" value="Cytochrome P450"/>
    <property type="match status" value="1"/>
</dbReference>
<dbReference type="Proteomes" id="UP001558713">
    <property type="component" value="Unassembled WGS sequence"/>
</dbReference>
<dbReference type="PRINTS" id="PR00463">
    <property type="entry name" value="EP450I"/>
</dbReference>
<dbReference type="Gene3D" id="1.10.630.10">
    <property type="entry name" value="Cytochrome P450"/>
    <property type="match status" value="1"/>
</dbReference>
<evidence type="ECO:0000256" key="3">
    <source>
        <dbReference type="ARBA" id="ARBA00023004"/>
    </source>
</evidence>
<gene>
    <name evidence="7" type="ORF">V5N11_009343</name>
</gene>
<dbReference type="InterPro" id="IPR017972">
    <property type="entry name" value="Cyt_P450_CS"/>
</dbReference>
<evidence type="ECO:0000256" key="6">
    <source>
        <dbReference type="SAM" id="SignalP"/>
    </source>
</evidence>
<dbReference type="PRINTS" id="PR00385">
    <property type="entry name" value="P450"/>
</dbReference>
<dbReference type="GO" id="GO:0046872">
    <property type="term" value="F:metal ion binding"/>
    <property type="evidence" value="ECO:0007669"/>
    <property type="project" value="UniProtKB-KW"/>
</dbReference>
<feature type="binding site" description="axial binding residue" evidence="4">
    <location>
        <position position="431"/>
    </location>
    <ligand>
        <name>heme</name>
        <dbReference type="ChEBI" id="CHEBI:30413"/>
    </ligand>
    <ligandPart>
        <name>Fe</name>
        <dbReference type="ChEBI" id="CHEBI:18248"/>
    </ligandPart>
</feature>
<dbReference type="CDD" id="cd11072">
    <property type="entry name" value="CYP71-like"/>
    <property type="match status" value="1"/>
</dbReference>
<accession>A0ABD1BY29</accession>
<feature type="chain" id="PRO_5044763632" evidence="6">
    <location>
        <begin position="26"/>
        <end position="492"/>
    </location>
</feature>
<comment type="similarity">
    <text evidence="1 5">Belongs to the cytochrome P450 family.</text>
</comment>
<dbReference type="GO" id="GO:0004497">
    <property type="term" value="F:monooxygenase activity"/>
    <property type="evidence" value="ECO:0007669"/>
    <property type="project" value="UniProtKB-KW"/>
</dbReference>
<dbReference type="PANTHER" id="PTHR47955">
    <property type="entry name" value="CYTOCHROME P450 FAMILY 71 PROTEIN"/>
    <property type="match status" value="1"/>
</dbReference>
<dbReference type="PANTHER" id="PTHR47955:SF15">
    <property type="entry name" value="CYTOCHROME P450 71A2-LIKE"/>
    <property type="match status" value="1"/>
</dbReference>
<reference evidence="7 8" key="1">
    <citation type="submission" date="2024-04" db="EMBL/GenBank/DDBJ databases">
        <title>Genome assembly C_amara_ONT_v2.</title>
        <authorList>
            <person name="Yant L."/>
            <person name="Moore C."/>
            <person name="Slenker M."/>
        </authorList>
    </citation>
    <scope>NUCLEOTIDE SEQUENCE [LARGE SCALE GENOMIC DNA]</scope>
    <source>
        <tissue evidence="7">Leaf</tissue>
    </source>
</reference>
<evidence type="ECO:0000256" key="5">
    <source>
        <dbReference type="RuleBase" id="RU000461"/>
    </source>
</evidence>
<dbReference type="FunFam" id="1.10.630.10:FF:000011">
    <property type="entry name" value="Cytochrome P450 83B1"/>
    <property type="match status" value="1"/>
</dbReference>
<feature type="signal peptide" evidence="6">
    <location>
        <begin position="1"/>
        <end position="25"/>
    </location>
</feature>
<dbReference type="AlphaFoldDB" id="A0ABD1BY29"/>
<keyword evidence="8" id="KW-1185">Reference proteome</keyword>
<evidence type="ECO:0000256" key="4">
    <source>
        <dbReference type="PIRSR" id="PIRSR602401-1"/>
    </source>
</evidence>
<proteinExistence type="inferred from homology"/>
<dbReference type="Pfam" id="PF00067">
    <property type="entry name" value="p450"/>
    <property type="match status" value="1"/>
</dbReference>
<keyword evidence="2 4" id="KW-0479">Metal-binding</keyword>
<keyword evidence="3 4" id="KW-0408">Iron</keyword>